<keyword evidence="4" id="KW-0067">ATP-binding</keyword>
<reference evidence="8" key="1">
    <citation type="submission" date="2016-10" db="EMBL/GenBank/DDBJ databases">
        <title>Uncovering the secondary metabolism of Penicillium species provides insights into the evolution of 6-MSA pathways.</title>
        <authorList>
            <person name="Nielsen J.C."/>
            <person name="Nielsen J."/>
        </authorList>
    </citation>
    <scope>NUCLEOTIDE SEQUENCE [LARGE SCALE GENOMIC DNA]</scope>
    <source>
        <strain evidence="8">IBT 13039</strain>
    </source>
</reference>
<dbReference type="GO" id="GO:1990275">
    <property type="term" value="F:preribosome binding"/>
    <property type="evidence" value="ECO:0007669"/>
    <property type="project" value="TreeGrafter"/>
</dbReference>
<evidence type="ECO:0000313" key="9">
    <source>
        <dbReference type="Proteomes" id="UP000191691"/>
    </source>
</evidence>
<evidence type="ECO:0000259" key="6">
    <source>
        <dbReference type="SMART" id="SM00382"/>
    </source>
</evidence>
<dbReference type="Pfam" id="PF17862">
    <property type="entry name" value="AAA_lid_3"/>
    <property type="match status" value="2"/>
</dbReference>
<gene>
    <name evidence="8" type="ORF">PENNAL_c0062G02735</name>
    <name evidence="7" type="ORF">PNAL_LOCUS2721</name>
</gene>
<dbReference type="PROSITE" id="PS00674">
    <property type="entry name" value="AAA"/>
    <property type="match status" value="1"/>
</dbReference>
<proteinExistence type="inferred from homology"/>
<dbReference type="InterPro" id="IPR003959">
    <property type="entry name" value="ATPase_AAA_core"/>
</dbReference>
<dbReference type="GO" id="GO:0003723">
    <property type="term" value="F:RNA binding"/>
    <property type="evidence" value="ECO:0007669"/>
    <property type="project" value="TreeGrafter"/>
</dbReference>
<evidence type="ECO:0000256" key="1">
    <source>
        <dbReference type="ARBA" id="ARBA00006914"/>
    </source>
</evidence>
<dbReference type="Gene3D" id="1.10.8.60">
    <property type="match status" value="2"/>
</dbReference>
<evidence type="ECO:0000313" key="8">
    <source>
        <dbReference type="EMBL" id="OQE77447.1"/>
    </source>
</evidence>
<dbReference type="Proteomes" id="UP001153461">
    <property type="component" value="Unassembled WGS sequence"/>
</dbReference>
<dbReference type="FunFam" id="1.10.8.60:FF:000081">
    <property type="entry name" value="AAA family ATPase/60S ribosome export protein"/>
    <property type="match status" value="1"/>
</dbReference>
<protein>
    <recommendedName>
        <fullName evidence="6">AAA+ ATPase domain-containing protein</fullName>
    </recommendedName>
</protein>
<dbReference type="OrthoDB" id="27435at2759"/>
<dbReference type="OMA" id="GLWSTHR"/>
<dbReference type="InterPro" id="IPR003593">
    <property type="entry name" value="AAA+_ATPase"/>
</dbReference>
<feature type="region of interest" description="Disordered" evidence="5">
    <location>
        <begin position="77"/>
        <end position="163"/>
    </location>
</feature>
<comment type="caution">
    <text evidence="8">The sequence shown here is derived from an EMBL/GenBank/DDBJ whole genome shotgun (WGS) entry which is preliminary data.</text>
</comment>
<keyword evidence="3" id="KW-0547">Nucleotide-binding</keyword>
<dbReference type="SUPFAM" id="SSF52540">
    <property type="entry name" value="P-loop containing nucleoside triphosphate hydrolases"/>
    <property type="match status" value="2"/>
</dbReference>
<accession>A0A1V6XQN1</accession>
<dbReference type="EMBL" id="MOOB01000062">
    <property type="protein sequence ID" value="OQE77447.1"/>
    <property type="molecule type" value="Genomic_DNA"/>
</dbReference>
<evidence type="ECO:0000256" key="5">
    <source>
        <dbReference type="SAM" id="MobiDB-lite"/>
    </source>
</evidence>
<evidence type="ECO:0000256" key="3">
    <source>
        <dbReference type="ARBA" id="ARBA00022741"/>
    </source>
</evidence>
<feature type="compositionally biased region" description="Acidic residues" evidence="5">
    <location>
        <begin position="78"/>
        <end position="93"/>
    </location>
</feature>
<dbReference type="GO" id="GO:0042254">
    <property type="term" value="P:ribosome biogenesis"/>
    <property type="evidence" value="ECO:0007669"/>
    <property type="project" value="TreeGrafter"/>
</dbReference>
<sequence length="727" mass="79512">MPARKGGRPTLSQGLDREVYQIVRKIIDDQPENGRIRLSAPAIYDTIKKSNSSLNRKPKRLIEDSLERVLEVVKADMGEEDEDSMEGDFEGLEEPAATEPNGMNQSVVGSWATKAKKTESTATTPAPTTSSKRRTHGGESASKRRKAEPADRSPPTHVSLTDLGGLDDVVQELGDLVILPMTRPQVYLSSNVQPPRGVLLHGPPGCGKTLIANAFAAELGVPFISISAPSVVSGMSGESEKALREYFEEAKRLAPCLIFIDEIDAITPKRESAQREMEKRIVAQLLTCMDEIALEKTDGKPVIVLAATNRPDSLDAALRRGGRFDKEINMTVPSEPVREQILRALTRKMRLADDIDLKTLAKRTPGFVGADLNDLVSTAGSAAIKRYLAILKSNSGEEMEMEIEGEDDISPRVRELRRLINHAKETPIGDEAEVVLVSNADFFTALPKIQPSSKREGFATIPDTTWADIGALGGIRDELVTAIVEPIKNPDIYANVGITAPTGVLLWGPPGCGKTLLAKAVANESRANFISVKGPELLNKFVGESERAVRQVFVRARSSVPCVIFFDELDALVPRRDDTLSEASARVVNTLLTELDGLGSSRQGIYVIAATNRPDIIDPAMLRPGRLETLLFVNLPTPLERVEILQTLLRNLAIEFSEDLRKLAEECEGFSGADLGSLLRRAGYSAIKRRDSIKLVDFVAAKSFIRPSVTDLRKYEKLRRDWSGGVV</sequence>
<keyword evidence="2" id="KW-0677">Repeat</keyword>
<dbReference type="InterPro" id="IPR050168">
    <property type="entry name" value="AAA_ATPase_domain"/>
</dbReference>
<evidence type="ECO:0000313" key="7">
    <source>
        <dbReference type="EMBL" id="CAG8030756.1"/>
    </source>
</evidence>
<dbReference type="InterPro" id="IPR027417">
    <property type="entry name" value="P-loop_NTPase"/>
</dbReference>
<dbReference type="Proteomes" id="UP000191691">
    <property type="component" value="Unassembled WGS sequence"/>
</dbReference>
<feature type="domain" description="AAA+ ATPase" evidence="6">
    <location>
        <begin position="194"/>
        <end position="334"/>
    </location>
</feature>
<dbReference type="Pfam" id="PF00004">
    <property type="entry name" value="AAA"/>
    <property type="match status" value="2"/>
</dbReference>
<dbReference type="GO" id="GO:0016887">
    <property type="term" value="F:ATP hydrolysis activity"/>
    <property type="evidence" value="ECO:0007669"/>
    <property type="project" value="InterPro"/>
</dbReference>
<evidence type="ECO:0000256" key="2">
    <source>
        <dbReference type="ARBA" id="ARBA00022737"/>
    </source>
</evidence>
<dbReference type="GO" id="GO:0005524">
    <property type="term" value="F:ATP binding"/>
    <property type="evidence" value="ECO:0007669"/>
    <property type="project" value="UniProtKB-KW"/>
</dbReference>
<reference evidence="7" key="3">
    <citation type="submission" date="2021-07" db="EMBL/GenBank/DDBJ databases">
        <authorList>
            <person name="Branca A.L. A."/>
        </authorList>
    </citation>
    <scope>NUCLEOTIDE SEQUENCE</scope>
</reference>
<comment type="similarity">
    <text evidence="1">Belongs to the AAA ATPase family.</text>
</comment>
<dbReference type="FunFam" id="3.40.50.300:FF:000365">
    <property type="entry name" value="Ribosome biogenesis ATPase RIX7"/>
    <property type="match status" value="1"/>
</dbReference>
<organism evidence="8 9">
    <name type="scientific">Penicillium nalgiovense</name>
    <dbReference type="NCBI Taxonomy" id="60175"/>
    <lineage>
        <taxon>Eukaryota</taxon>
        <taxon>Fungi</taxon>
        <taxon>Dikarya</taxon>
        <taxon>Ascomycota</taxon>
        <taxon>Pezizomycotina</taxon>
        <taxon>Eurotiomycetes</taxon>
        <taxon>Eurotiomycetidae</taxon>
        <taxon>Eurotiales</taxon>
        <taxon>Aspergillaceae</taxon>
        <taxon>Penicillium</taxon>
    </lineage>
</organism>
<evidence type="ECO:0000256" key="4">
    <source>
        <dbReference type="ARBA" id="ARBA00022840"/>
    </source>
</evidence>
<dbReference type="PANTHER" id="PTHR23077">
    <property type="entry name" value="AAA-FAMILY ATPASE"/>
    <property type="match status" value="1"/>
</dbReference>
<dbReference type="PANTHER" id="PTHR23077:SF171">
    <property type="entry name" value="NUCLEAR VALOSIN-CONTAINING PROTEIN-LIKE"/>
    <property type="match status" value="1"/>
</dbReference>
<dbReference type="AlphaFoldDB" id="A0A1V6XQN1"/>
<feature type="compositionally biased region" description="Low complexity" evidence="5">
    <location>
        <begin position="120"/>
        <end position="130"/>
    </location>
</feature>
<dbReference type="Gene3D" id="3.40.50.300">
    <property type="entry name" value="P-loop containing nucleotide triphosphate hydrolases"/>
    <property type="match status" value="2"/>
</dbReference>
<dbReference type="InterPro" id="IPR003960">
    <property type="entry name" value="ATPase_AAA_CS"/>
</dbReference>
<name>A0A1V6XQN1_PENNA</name>
<dbReference type="STRING" id="60175.A0A1V6XQN1"/>
<feature type="domain" description="AAA+ ATPase" evidence="6">
    <location>
        <begin position="500"/>
        <end position="637"/>
    </location>
</feature>
<keyword evidence="9" id="KW-1185">Reference proteome</keyword>
<dbReference type="SMART" id="SM00382">
    <property type="entry name" value="AAA"/>
    <property type="match status" value="2"/>
</dbReference>
<dbReference type="GO" id="GO:0005634">
    <property type="term" value="C:nucleus"/>
    <property type="evidence" value="ECO:0007669"/>
    <property type="project" value="TreeGrafter"/>
</dbReference>
<dbReference type="InterPro" id="IPR041569">
    <property type="entry name" value="AAA_lid_3"/>
</dbReference>
<dbReference type="EMBL" id="CAJVNV010000088">
    <property type="protein sequence ID" value="CAG8030756.1"/>
    <property type="molecule type" value="Genomic_DNA"/>
</dbReference>
<dbReference type="FunFam" id="3.40.50.300:FF:000018">
    <property type="entry name" value="Cell division control 48"/>
    <property type="match status" value="1"/>
</dbReference>
<reference evidence="9" key="2">
    <citation type="journal article" date="2017" name="Nat. Microbiol.">
        <title>Global analysis of biosynthetic gene clusters reveals vast potential of secondary metabolite production in Penicillium species.</title>
        <authorList>
            <person name="Nielsen J.C."/>
            <person name="Grijseels S."/>
            <person name="Prigent S."/>
            <person name="Ji B."/>
            <person name="Dainat J."/>
            <person name="Nielsen K.F."/>
            <person name="Frisvad J.C."/>
            <person name="Workman M."/>
            <person name="Nielsen J."/>
        </authorList>
    </citation>
    <scope>NUCLEOTIDE SEQUENCE [LARGE SCALE GENOMIC DNA]</scope>
    <source>
        <strain evidence="9">IBT 13039</strain>
    </source>
</reference>